<evidence type="ECO:0000259" key="2">
    <source>
        <dbReference type="Pfam" id="PF01557"/>
    </source>
</evidence>
<dbReference type="InterPro" id="IPR011234">
    <property type="entry name" value="Fumarylacetoacetase-like_C"/>
</dbReference>
<gene>
    <name evidence="4" type="ORF">BS639_22095</name>
    <name evidence="3" type="ORF">ITX54_10485</name>
</gene>
<dbReference type="GO" id="GO:0018773">
    <property type="term" value="F:acetylpyruvate hydrolase activity"/>
    <property type="evidence" value="ECO:0007669"/>
    <property type="project" value="TreeGrafter"/>
</dbReference>
<reference evidence="3" key="4">
    <citation type="submission" date="2022-09" db="EMBL/GenBank/DDBJ databases">
        <title>Rouxiella aceris sp. nov., isolated from tree sap and emended description of the genus Rhouxiella.</title>
        <authorList>
            <person name="Kim I.S."/>
        </authorList>
    </citation>
    <scope>NUCLEOTIDE SEQUENCE</scope>
    <source>
        <strain evidence="3">SAP-2</strain>
    </source>
</reference>
<keyword evidence="4" id="KW-0413">Isomerase</keyword>
<dbReference type="EMBL" id="MRWD01000074">
    <property type="protein sequence ID" value="ORJ19032.1"/>
    <property type="molecule type" value="Genomic_DNA"/>
</dbReference>
<accession>A0AA41BWJ8</accession>
<proteinExistence type="predicted"/>
<dbReference type="Gene3D" id="3.90.850.10">
    <property type="entry name" value="Fumarylacetoacetase-like, C-terminal domain"/>
    <property type="match status" value="1"/>
</dbReference>
<evidence type="ECO:0000256" key="1">
    <source>
        <dbReference type="ARBA" id="ARBA00022723"/>
    </source>
</evidence>
<dbReference type="AlphaFoldDB" id="A0AA41BWJ8"/>
<dbReference type="GO" id="GO:0016853">
    <property type="term" value="F:isomerase activity"/>
    <property type="evidence" value="ECO:0007669"/>
    <property type="project" value="UniProtKB-KW"/>
</dbReference>
<dbReference type="PANTHER" id="PTHR11820:SF7">
    <property type="entry name" value="ACYLPYRUVASE FAHD1, MITOCHONDRIAL"/>
    <property type="match status" value="1"/>
</dbReference>
<organism evidence="3 6">
    <name type="scientific">Rouxiella silvae</name>
    <dbReference type="NCBI Taxonomy" id="1646373"/>
    <lineage>
        <taxon>Bacteria</taxon>
        <taxon>Pseudomonadati</taxon>
        <taxon>Pseudomonadota</taxon>
        <taxon>Gammaproteobacteria</taxon>
        <taxon>Enterobacterales</taxon>
        <taxon>Yersiniaceae</taxon>
        <taxon>Rouxiella</taxon>
    </lineage>
</organism>
<name>A0AA41BWJ8_9GAMM</name>
<dbReference type="Proteomes" id="UP000705283">
    <property type="component" value="Unassembled WGS sequence"/>
</dbReference>
<keyword evidence="3" id="KW-0378">Hydrolase</keyword>
<evidence type="ECO:0000313" key="4">
    <source>
        <dbReference type="EMBL" id="ORJ19032.1"/>
    </source>
</evidence>
<dbReference type="RefSeq" id="WP_084984333.1">
    <property type="nucleotide sequence ID" value="NZ_CBCSCF010000003.1"/>
</dbReference>
<reference evidence="3" key="3">
    <citation type="submission" date="2020-11" db="EMBL/GenBank/DDBJ databases">
        <authorList>
            <person name="Lee S.D."/>
        </authorList>
    </citation>
    <scope>NUCLEOTIDE SEQUENCE</scope>
    <source>
        <strain evidence="3">SAP-2</strain>
    </source>
</reference>
<dbReference type="PANTHER" id="PTHR11820">
    <property type="entry name" value="ACYLPYRUVASE"/>
    <property type="match status" value="1"/>
</dbReference>
<comment type="caution">
    <text evidence="3">The sequence shown here is derived from an EMBL/GenBank/DDBJ whole genome shotgun (WGS) entry which is preliminary data.</text>
</comment>
<dbReference type="Pfam" id="PF01557">
    <property type="entry name" value="FAA_hydrolase"/>
    <property type="match status" value="1"/>
</dbReference>
<dbReference type="FunFam" id="3.90.850.10:FF:000007">
    <property type="entry name" value="Fumarylacetoacetate hydrolase family protein"/>
    <property type="match status" value="1"/>
</dbReference>
<dbReference type="SUPFAM" id="SSF56529">
    <property type="entry name" value="FAH"/>
    <property type="match status" value="1"/>
</dbReference>
<reference evidence="4" key="1">
    <citation type="submission" date="2016-12" db="EMBL/GenBank/DDBJ databases">
        <authorList>
            <person name="Le Fleche-Mateos A."/>
        </authorList>
    </citation>
    <scope>NUCLEOTIDE SEQUENCE</scope>
    <source>
        <strain evidence="4">213</strain>
    </source>
</reference>
<keyword evidence="5" id="KW-1185">Reference proteome</keyword>
<evidence type="ECO:0000313" key="3">
    <source>
        <dbReference type="EMBL" id="MBF6637077.1"/>
    </source>
</evidence>
<dbReference type="Proteomes" id="UP000192722">
    <property type="component" value="Unassembled WGS sequence"/>
</dbReference>
<feature type="domain" description="Fumarylacetoacetase-like C-terminal" evidence="2">
    <location>
        <begin position="18"/>
        <end position="217"/>
    </location>
</feature>
<keyword evidence="1" id="KW-0479">Metal-binding</keyword>
<reference evidence="4 5" key="2">
    <citation type="journal article" date="2017" name="Int. J. Syst. Evol. Microbiol.">
        <title>Rouxiella badensis sp. nov. and Rouxiella silvae sp. nov. isolated from peat bog soil in Germany and emendation of the genus description.</title>
        <authorList>
            <person name="Le Fleche-Mateos A."/>
            <person name="Kugler J.H."/>
            <person name="Hansen S.H."/>
            <person name="Syldatk C."/>
            <person name="Hausmann R."/>
            <person name="Lomprez F."/>
            <person name="Vandenbogaert M."/>
            <person name="Manuguerra J.C."/>
            <person name="Grimont P.A."/>
        </authorList>
    </citation>
    <scope>NUCLEOTIDE SEQUENCE [LARGE SCALE GENOMIC DNA]</scope>
    <source>
        <strain evidence="4 5">213</strain>
    </source>
</reference>
<sequence>MYQHRDWQGALLDLPVSKVVCVGNNYAEHIKEMAGQHHEKNHDDSADPVVFIKPETALCDILQPIAVPKELGAVHHEIELAVLIGSPLRQATEARVAEAIAGYGIALDLTLRELQAGFIKQGQPWERAKGFDGSCPMSGFISAAELGDAQQAELQLRVNDELRQRGNTRDMLTPILPLIAYMSRFFTLRAGDIVITGTPQGVGPLVTGDTIEVSLNGRKLNTRVI</sequence>
<evidence type="ECO:0000313" key="5">
    <source>
        <dbReference type="Proteomes" id="UP000192722"/>
    </source>
</evidence>
<dbReference type="EMBL" id="JADMKS010000004">
    <property type="protein sequence ID" value="MBF6637077.1"/>
    <property type="molecule type" value="Genomic_DNA"/>
</dbReference>
<protein>
    <submittedName>
        <fullName evidence="3">Fumarylacetoacetate hydrolase family protein</fullName>
    </submittedName>
    <submittedName>
        <fullName evidence="4">Isomerase/hydrolase</fullName>
    </submittedName>
</protein>
<evidence type="ECO:0000313" key="6">
    <source>
        <dbReference type="Proteomes" id="UP000705283"/>
    </source>
</evidence>
<dbReference type="NCBIfam" id="NF007967">
    <property type="entry name" value="PRK10691.1"/>
    <property type="match status" value="1"/>
</dbReference>
<dbReference type="InterPro" id="IPR036663">
    <property type="entry name" value="Fumarylacetoacetase_C_sf"/>
</dbReference>
<dbReference type="GO" id="GO:0046872">
    <property type="term" value="F:metal ion binding"/>
    <property type="evidence" value="ECO:0007669"/>
    <property type="project" value="UniProtKB-KW"/>
</dbReference>